<dbReference type="KEGG" id="slf:JEQ17_40860"/>
<name>A0A7T7L2B0_9ACTN</name>
<accession>A0A7T7L2B0</accession>
<dbReference type="AlphaFoldDB" id="A0A7T7L2B0"/>
<keyword evidence="2" id="KW-1185">Reference proteome</keyword>
<evidence type="ECO:0000313" key="2">
    <source>
        <dbReference type="Proteomes" id="UP000595636"/>
    </source>
</evidence>
<dbReference type="RefSeq" id="WP_200399939.1">
    <property type="nucleotide sequence ID" value="NZ_CP066831.1"/>
</dbReference>
<dbReference type="EMBL" id="CP066831">
    <property type="protein sequence ID" value="QQM45130.1"/>
    <property type="molecule type" value="Genomic_DNA"/>
</dbReference>
<proteinExistence type="predicted"/>
<dbReference type="Proteomes" id="UP000595636">
    <property type="component" value="Chromosome"/>
</dbReference>
<protein>
    <submittedName>
        <fullName evidence="1">Uncharacterized protein</fullName>
    </submittedName>
</protein>
<sequence>MSTRTFTRQQLEAIGIPDRWTATEGNAAEQLHEEQIDTRRWVSVHRLVFRAPDDGIAYAVFEERGLTESQDGTDPWGYADEIKAVEVEERPVVAQQWLPVNTPRDKGLGALLPAWEAVYEPGNVSDYLIGYMNHQDAATGAAEAWMRSQSEVTGRLEWTEMQLRDGDEYDRWFDLVQRHDDGIDTGTGITVRHRTQTA</sequence>
<reference evidence="1 2" key="1">
    <citation type="submission" date="2020-12" db="EMBL/GenBank/DDBJ databases">
        <title>A novel species.</title>
        <authorList>
            <person name="Li K."/>
        </authorList>
    </citation>
    <scope>NUCLEOTIDE SEQUENCE [LARGE SCALE GENOMIC DNA]</scope>
    <source>
        <strain evidence="1 2">ZYC-3</strain>
    </source>
</reference>
<evidence type="ECO:0000313" key="1">
    <source>
        <dbReference type="EMBL" id="QQM45130.1"/>
    </source>
</evidence>
<organism evidence="1 2">
    <name type="scientific">Streptomyces liliifuscus</name>
    <dbReference type="NCBI Taxonomy" id="2797636"/>
    <lineage>
        <taxon>Bacteria</taxon>
        <taxon>Bacillati</taxon>
        <taxon>Actinomycetota</taxon>
        <taxon>Actinomycetes</taxon>
        <taxon>Kitasatosporales</taxon>
        <taxon>Streptomycetaceae</taxon>
        <taxon>Streptomyces</taxon>
    </lineage>
</organism>
<gene>
    <name evidence="1" type="ORF">JEQ17_40860</name>
</gene>